<evidence type="ECO:0000256" key="4">
    <source>
        <dbReference type="PROSITE-ProRule" id="PRU00335"/>
    </source>
</evidence>
<dbReference type="PANTHER" id="PTHR30055">
    <property type="entry name" value="HTH-TYPE TRANSCRIPTIONAL REGULATOR RUTR"/>
    <property type="match status" value="1"/>
</dbReference>
<dbReference type="PANTHER" id="PTHR30055:SF240">
    <property type="entry name" value="HTH-TYPE TRANSCRIPTIONAL REGULATOR ACRR"/>
    <property type="match status" value="1"/>
</dbReference>
<dbReference type="GO" id="GO:0000976">
    <property type="term" value="F:transcription cis-regulatory region binding"/>
    <property type="evidence" value="ECO:0007669"/>
    <property type="project" value="TreeGrafter"/>
</dbReference>
<feature type="domain" description="HTH tetR-type" evidence="5">
    <location>
        <begin position="18"/>
        <end position="78"/>
    </location>
</feature>
<keyword evidence="1" id="KW-0805">Transcription regulation</keyword>
<dbReference type="InterPro" id="IPR001647">
    <property type="entry name" value="HTH_TetR"/>
</dbReference>
<dbReference type="Pfam" id="PF17932">
    <property type="entry name" value="TetR_C_24"/>
    <property type="match status" value="1"/>
</dbReference>
<gene>
    <name evidence="6" type="ORF">OSH02_02890</name>
</gene>
<dbReference type="InterPro" id="IPR041490">
    <property type="entry name" value="KstR2_TetR_C"/>
</dbReference>
<proteinExistence type="predicted"/>
<name>A0AAW5VJX5_9BURK</name>
<dbReference type="Gene3D" id="1.10.357.10">
    <property type="entry name" value="Tetracycline Repressor, domain 2"/>
    <property type="match status" value="1"/>
</dbReference>
<dbReference type="PRINTS" id="PR00455">
    <property type="entry name" value="HTHTETR"/>
</dbReference>
<accession>A0AAW5VJX5</accession>
<keyword evidence="2 4" id="KW-0238">DNA-binding</keyword>
<dbReference type="InterPro" id="IPR036271">
    <property type="entry name" value="Tet_transcr_reg_TetR-rel_C_sf"/>
</dbReference>
<dbReference type="RefSeq" id="WP_051316240.1">
    <property type="nucleotide sequence ID" value="NZ_JAPKNB010000002.1"/>
</dbReference>
<protein>
    <submittedName>
        <fullName evidence="6">TetR/AcrR family transcriptional regulator</fullName>
    </submittedName>
</protein>
<dbReference type="InterPro" id="IPR050109">
    <property type="entry name" value="HTH-type_TetR-like_transc_reg"/>
</dbReference>
<reference evidence="6" key="1">
    <citation type="submission" date="2022-11" db="EMBL/GenBank/DDBJ databases">
        <title>Biodiversity and phylogenetic relationships of bacteria.</title>
        <authorList>
            <person name="Machado R.A.R."/>
            <person name="Bhat A."/>
            <person name="Loulou A."/>
            <person name="Kallel S."/>
        </authorList>
    </citation>
    <scope>NUCLEOTIDE SEQUENCE</scope>
    <source>
        <strain evidence="6">DSM 16503</strain>
    </source>
</reference>
<dbReference type="SUPFAM" id="SSF48498">
    <property type="entry name" value="Tetracyclin repressor-like, C-terminal domain"/>
    <property type="match status" value="1"/>
</dbReference>
<evidence type="ECO:0000256" key="1">
    <source>
        <dbReference type="ARBA" id="ARBA00023015"/>
    </source>
</evidence>
<comment type="caution">
    <text evidence="6">The sequence shown here is derived from an EMBL/GenBank/DDBJ whole genome shotgun (WGS) entry which is preliminary data.</text>
</comment>
<dbReference type="SUPFAM" id="SSF46689">
    <property type="entry name" value="Homeodomain-like"/>
    <property type="match status" value="1"/>
</dbReference>
<organism evidence="6 7">
    <name type="scientific">Alcaligenes phenolicus</name>
    <dbReference type="NCBI Taxonomy" id="232846"/>
    <lineage>
        <taxon>Bacteria</taxon>
        <taxon>Pseudomonadati</taxon>
        <taxon>Pseudomonadota</taxon>
        <taxon>Betaproteobacteria</taxon>
        <taxon>Burkholderiales</taxon>
        <taxon>Alcaligenaceae</taxon>
        <taxon>Alcaligenes</taxon>
    </lineage>
</organism>
<dbReference type="AlphaFoldDB" id="A0AAW5VJX5"/>
<evidence type="ECO:0000259" key="5">
    <source>
        <dbReference type="PROSITE" id="PS50977"/>
    </source>
</evidence>
<keyword evidence="3" id="KW-0804">Transcription</keyword>
<dbReference type="Gene3D" id="1.10.10.60">
    <property type="entry name" value="Homeodomain-like"/>
    <property type="match status" value="1"/>
</dbReference>
<evidence type="ECO:0000256" key="2">
    <source>
        <dbReference type="ARBA" id="ARBA00023125"/>
    </source>
</evidence>
<dbReference type="Pfam" id="PF00440">
    <property type="entry name" value="TetR_N"/>
    <property type="match status" value="1"/>
</dbReference>
<dbReference type="GO" id="GO:0003700">
    <property type="term" value="F:DNA-binding transcription factor activity"/>
    <property type="evidence" value="ECO:0007669"/>
    <property type="project" value="TreeGrafter"/>
</dbReference>
<evidence type="ECO:0000313" key="6">
    <source>
        <dbReference type="EMBL" id="MCX5564293.1"/>
    </source>
</evidence>
<dbReference type="EMBL" id="JAPKNB010000002">
    <property type="protein sequence ID" value="MCX5564293.1"/>
    <property type="molecule type" value="Genomic_DNA"/>
</dbReference>
<sequence length="206" mass="23416">MTASEVAFEQTDDESAPSSGRTLILRNSARLFRNKGYAATSLRQIAAECNMKAGSIYYHFESKDAIIMEVLRIGVAQVFDEVRRVTTELGDNADPHDLIHVAILAHLRALHETIDYSSANIRIFGQVPEHVKQAHMPLRKEYEAYWQELFRRCQEAGAFAPDKDVRIALFLLIGMINSTLEWYHQDRLSIEKLAAIVTELFMKGMS</sequence>
<dbReference type="InterPro" id="IPR009057">
    <property type="entry name" value="Homeodomain-like_sf"/>
</dbReference>
<feature type="DNA-binding region" description="H-T-H motif" evidence="4">
    <location>
        <begin position="41"/>
        <end position="60"/>
    </location>
</feature>
<dbReference type="Proteomes" id="UP001208074">
    <property type="component" value="Unassembled WGS sequence"/>
</dbReference>
<evidence type="ECO:0000313" key="7">
    <source>
        <dbReference type="Proteomes" id="UP001208074"/>
    </source>
</evidence>
<evidence type="ECO:0000256" key="3">
    <source>
        <dbReference type="ARBA" id="ARBA00023163"/>
    </source>
</evidence>
<dbReference type="PROSITE" id="PS50977">
    <property type="entry name" value="HTH_TETR_2"/>
    <property type="match status" value="1"/>
</dbReference>